<accession>A0A9D1HWI6</accession>
<protein>
    <submittedName>
        <fullName evidence="1">Uncharacterized protein</fullName>
    </submittedName>
</protein>
<dbReference type="Proteomes" id="UP000824087">
    <property type="component" value="Unassembled WGS sequence"/>
</dbReference>
<organism evidence="1 2">
    <name type="scientific">Candidatus Fimihabitans intestinipullorum</name>
    <dbReference type="NCBI Taxonomy" id="2840820"/>
    <lineage>
        <taxon>Bacteria</taxon>
        <taxon>Bacillati</taxon>
        <taxon>Mycoplasmatota</taxon>
        <taxon>Mycoplasmatota incertae sedis</taxon>
        <taxon>Candidatus Fimihabitans</taxon>
    </lineage>
</organism>
<name>A0A9D1HWI6_9BACT</name>
<evidence type="ECO:0000313" key="1">
    <source>
        <dbReference type="EMBL" id="HIU22660.1"/>
    </source>
</evidence>
<gene>
    <name evidence="1" type="ORF">IAD49_03665</name>
</gene>
<reference evidence="1" key="2">
    <citation type="journal article" date="2021" name="PeerJ">
        <title>Extensive microbial diversity within the chicken gut microbiome revealed by metagenomics and culture.</title>
        <authorList>
            <person name="Gilroy R."/>
            <person name="Ravi A."/>
            <person name="Getino M."/>
            <person name="Pursley I."/>
            <person name="Horton D.L."/>
            <person name="Alikhan N.F."/>
            <person name="Baker D."/>
            <person name="Gharbi K."/>
            <person name="Hall N."/>
            <person name="Watson M."/>
            <person name="Adriaenssens E.M."/>
            <person name="Foster-Nyarko E."/>
            <person name="Jarju S."/>
            <person name="Secka A."/>
            <person name="Antonio M."/>
            <person name="Oren A."/>
            <person name="Chaudhuri R.R."/>
            <person name="La Ragione R."/>
            <person name="Hildebrand F."/>
            <person name="Pallen M.J."/>
        </authorList>
    </citation>
    <scope>NUCLEOTIDE SEQUENCE</scope>
    <source>
        <strain evidence="1">CHK197-8231</strain>
    </source>
</reference>
<evidence type="ECO:0000313" key="2">
    <source>
        <dbReference type="Proteomes" id="UP000824087"/>
    </source>
</evidence>
<reference evidence="1" key="1">
    <citation type="submission" date="2020-10" db="EMBL/GenBank/DDBJ databases">
        <authorList>
            <person name="Gilroy R."/>
        </authorList>
    </citation>
    <scope>NUCLEOTIDE SEQUENCE</scope>
    <source>
        <strain evidence="1">CHK197-8231</strain>
    </source>
</reference>
<comment type="caution">
    <text evidence="1">The sequence shown here is derived from an EMBL/GenBank/DDBJ whole genome shotgun (WGS) entry which is preliminary data.</text>
</comment>
<dbReference type="EMBL" id="DVML01000022">
    <property type="protein sequence ID" value="HIU22660.1"/>
    <property type="molecule type" value="Genomic_DNA"/>
</dbReference>
<sequence>MIFIILLWIATIIVAFFIGKSHKGKHKKEKMSIEEKTKLERTKKAFNELMTYDYDIALGGVKHE</sequence>
<dbReference type="AlphaFoldDB" id="A0A9D1HWI6"/>
<proteinExistence type="predicted"/>